<comment type="caution">
    <text evidence="9">The sequence shown here is derived from an EMBL/GenBank/DDBJ whole genome shotgun (WGS) entry which is preliminary data.</text>
</comment>
<dbReference type="AlphaFoldDB" id="A0AAD3XVI0"/>
<dbReference type="Proteomes" id="UP001279734">
    <property type="component" value="Unassembled WGS sequence"/>
</dbReference>
<evidence type="ECO:0000256" key="2">
    <source>
        <dbReference type="ARBA" id="ARBA00022737"/>
    </source>
</evidence>
<name>A0AAD3XVI0_NEPGR</name>
<dbReference type="GO" id="GO:0003677">
    <property type="term" value="F:DNA binding"/>
    <property type="evidence" value="ECO:0007669"/>
    <property type="project" value="UniProtKB-KW"/>
</dbReference>
<dbReference type="SMART" id="SM00717">
    <property type="entry name" value="SANT"/>
    <property type="match status" value="2"/>
</dbReference>
<reference evidence="9" key="1">
    <citation type="submission" date="2023-05" db="EMBL/GenBank/DDBJ databases">
        <title>Nepenthes gracilis genome sequencing.</title>
        <authorList>
            <person name="Fukushima K."/>
        </authorList>
    </citation>
    <scope>NUCLEOTIDE SEQUENCE</scope>
    <source>
        <strain evidence="9">SING2019-196</strain>
    </source>
</reference>
<keyword evidence="6" id="KW-0539">Nucleus</keyword>
<evidence type="ECO:0000313" key="9">
    <source>
        <dbReference type="EMBL" id="GMH18059.1"/>
    </source>
</evidence>
<evidence type="ECO:0000256" key="3">
    <source>
        <dbReference type="ARBA" id="ARBA00023015"/>
    </source>
</evidence>
<evidence type="ECO:0000256" key="4">
    <source>
        <dbReference type="ARBA" id="ARBA00023125"/>
    </source>
</evidence>
<keyword evidence="10" id="KW-1185">Reference proteome</keyword>
<evidence type="ECO:0000256" key="6">
    <source>
        <dbReference type="ARBA" id="ARBA00023242"/>
    </source>
</evidence>
<dbReference type="FunFam" id="1.10.10.60:FF:000015">
    <property type="entry name" value="Transcription factor RAX3"/>
    <property type="match status" value="1"/>
</dbReference>
<dbReference type="PROSITE" id="PS50090">
    <property type="entry name" value="MYB_LIKE"/>
    <property type="match status" value="2"/>
</dbReference>
<keyword evidence="5" id="KW-0804">Transcription</keyword>
<dbReference type="CDD" id="cd00167">
    <property type="entry name" value="SANT"/>
    <property type="match status" value="2"/>
</dbReference>
<dbReference type="Pfam" id="PF00249">
    <property type="entry name" value="Myb_DNA-binding"/>
    <property type="match status" value="2"/>
</dbReference>
<evidence type="ECO:0000256" key="1">
    <source>
        <dbReference type="ARBA" id="ARBA00004123"/>
    </source>
</evidence>
<dbReference type="InterPro" id="IPR001005">
    <property type="entry name" value="SANT/Myb"/>
</dbReference>
<keyword evidence="4" id="KW-0238">DNA-binding</keyword>
<keyword evidence="3" id="KW-0805">Transcription regulation</keyword>
<dbReference type="InterPro" id="IPR009057">
    <property type="entry name" value="Homeodomain-like_sf"/>
</dbReference>
<accession>A0AAD3XVI0</accession>
<organism evidence="9 10">
    <name type="scientific">Nepenthes gracilis</name>
    <name type="common">Slender pitcher plant</name>
    <dbReference type="NCBI Taxonomy" id="150966"/>
    <lineage>
        <taxon>Eukaryota</taxon>
        <taxon>Viridiplantae</taxon>
        <taxon>Streptophyta</taxon>
        <taxon>Embryophyta</taxon>
        <taxon>Tracheophyta</taxon>
        <taxon>Spermatophyta</taxon>
        <taxon>Magnoliopsida</taxon>
        <taxon>eudicotyledons</taxon>
        <taxon>Gunneridae</taxon>
        <taxon>Pentapetalae</taxon>
        <taxon>Caryophyllales</taxon>
        <taxon>Nepenthaceae</taxon>
        <taxon>Nepenthes</taxon>
    </lineage>
</organism>
<dbReference type="GO" id="GO:0005634">
    <property type="term" value="C:nucleus"/>
    <property type="evidence" value="ECO:0007669"/>
    <property type="project" value="UniProtKB-SubCell"/>
</dbReference>
<dbReference type="PROSITE" id="PS51294">
    <property type="entry name" value="HTH_MYB"/>
    <property type="match status" value="2"/>
</dbReference>
<protein>
    <submittedName>
        <fullName evidence="9">Uncharacterized protein</fullName>
    </submittedName>
</protein>
<dbReference type="Gene3D" id="1.10.10.60">
    <property type="entry name" value="Homeodomain-like"/>
    <property type="match status" value="2"/>
</dbReference>
<sequence>MGRTPCCDKGNVKRGAWSIEEDALLKNYIQKYGTGGNWITLPKKAGLNRCGKSCRLRWLNYLRPDIKRGAFTKEEDYIICSLYNIIGSRWSVIAAKLPGRTDNEVKNYWNTTLKKKISAGQQLTTTKSSTQARSAPSSASTTSFEAIESSAVTTYEDANFSAVLSPSTDMNYNLQNFAAENAWWDRFQSPVAGVDEVPGSMINGESLDAETSINQGISSSVITASDASSHASLNDRGVTEEDEFWMDMFYDQFPSPYHLVNSYELEQKIGEVASLLEGSAYANLTFNCPNKVTVTSQY</sequence>
<evidence type="ECO:0000256" key="5">
    <source>
        <dbReference type="ARBA" id="ARBA00023163"/>
    </source>
</evidence>
<dbReference type="PANTHER" id="PTHR48000">
    <property type="entry name" value="OS09G0431300 PROTEIN"/>
    <property type="match status" value="1"/>
</dbReference>
<feature type="domain" description="HTH myb-type" evidence="8">
    <location>
        <begin position="9"/>
        <end position="62"/>
    </location>
</feature>
<evidence type="ECO:0000313" key="10">
    <source>
        <dbReference type="Proteomes" id="UP001279734"/>
    </source>
</evidence>
<dbReference type="SUPFAM" id="SSF46689">
    <property type="entry name" value="Homeodomain-like"/>
    <property type="match status" value="1"/>
</dbReference>
<feature type="domain" description="Myb-like" evidence="7">
    <location>
        <begin position="63"/>
        <end position="113"/>
    </location>
</feature>
<feature type="domain" description="HTH myb-type" evidence="8">
    <location>
        <begin position="63"/>
        <end position="117"/>
    </location>
</feature>
<evidence type="ECO:0000259" key="7">
    <source>
        <dbReference type="PROSITE" id="PS50090"/>
    </source>
</evidence>
<proteinExistence type="predicted"/>
<feature type="domain" description="Myb-like" evidence="7">
    <location>
        <begin position="9"/>
        <end position="62"/>
    </location>
</feature>
<keyword evidence="2" id="KW-0677">Repeat</keyword>
<dbReference type="EMBL" id="BSYO01000018">
    <property type="protein sequence ID" value="GMH18059.1"/>
    <property type="molecule type" value="Genomic_DNA"/>
</dbReference>
<dbReference type="InterPro" id="IPR017930">
    <property type="entry name" value="Myb_dom"/>
</dbReference>
<dbReference type="PANTHER" id="PTHR48000:SF67">
    <property type="entry name" value="MYB-LIKE DNA-BINDING DOMAIN CONTAINING PROTEIN, EXPRESSED"/>
    <property type="match status" value="1"/>
</dbReference>
<gene>
    <name evidence="9" type="ORF">Nepgr_019900</name>
</gene>
<evidence type="ECO:0000259" key="8">
    <source>
        <dbReference type="PROSITE" id="PS51294"/>
    </source>
</evidence>
<comment type="subcellular location">
    <subcellularLocation>
        <location evidence="1">Nucleus</location>
    </subcellularLocation>
</comment>